<sequence length="501" mass="60309">MALAFLNLKGFHPSNKANQRRLFIAEEREKDRIKRDADAIKEWEAEQELFQNKEHITENNVNQSMESAERLKARKQQLQNQNNFVPIKHEEGESTDAPEKKKKRRRRGGHSQSQQNPKEVKVDHPMSLVNVTEFAEKAREEQIKKELAETNRSAAGRRTDKALNFMYSIPPGLKAAMEKEKEEEEKQRMHERFAMERQKELQDQLQQVPAQLDQSFYPKPLTFDTSVQPLAAVDPESRSKPKHLIPDAEKFPILKNAPVAGRYTENVKLKHKPFGIELRDVRCTRCGGFGHNNLDRECPMRNYNPLDIKRQQMEDPMANIPQHENTQPNATTDKEKEAYNLLSELTPKERKKLMKKYKELKRKLNKSHESDSDESTSSQDEKKRRRKHKKRRHEDEEEEDKRSRRRYEEDEDRRSSKKRDGEDERDVKSRDRTGSDEESRRHSKRRRFEDDDRDHRKYEDYHRRHYEDGRERYDDDYERRRDRRDRREDDYERRSRRDDRY</sequence>
<dbReference type="Pfam" id="PF15288">
    <property type="entry name" value="zf-CCHC_6"/>
    <property type="match status" value="1"/>
</dbReference>
<protein>
    <recommendedName>
        <fullName evidence="2">CBF1-interacting co-repressor CIR N-terminal domain-containing protein</fullName>
    </recommendedName>
</protein>
<feature type="domain" description="CBF1-interacting co-repressor CIR N-terminal" evidence="2">
    <location>
        <begin position="10"/>
        <end position="46"/>
    </location>
</feature>
<comment type="caution">
    <text evidence="3">The sequence shown here is derived from an EMBL/GenBank/DDBJ whole genome shotgun (WGS) entry which is preliminary data.</text>
</comment>
<feature type="region of interest" description="Disordered" evidence="1">
    <location>
        <begin position="361"/>
        <end position="501"/>
    </location>
</feature>
<evidence type="ECO:0000259" key="2">
    <source>
        <dbReference type="SMART" id="SM01083"/>
    </source>
</evidence>
<feature type="compositionally biased region" description="Basic residues" evidence="1">
    <location>
        <begin position="383"/>
        <end position="392"/>
    </location>
</feature>
<dbReference type="Proteomes" id="UP001431209">
    <property type="component" value="Unassembled WGS sequence"/>
</dbReference>
<dbReference type="EMBL" id="JAOPGA020000255">
    <property type="protein sequence ID" value="KAL0477853.1"/>
    <property type="molecule type" value="Genomic_DNA"/>
</dbReference>
<name>A0AAW2YLJ6_9EUKA</name>
<dbReference type="InterPro" id="IPR019339">
    <property type="entry name" value="CIR_N_dom"/>
</dbReference>
<proteinExistence type="predicted"/>
<dbReference type="Pfam" id="PF10197">
    <property type="entry name" value="Cir_N"/>
    <property type="match status" value="1"/>
</dbReference>
<dbReference type="AlphaFoldDB" id="A0AAW2YLJ6"/>
<dbReference type="GO" id="GO:0003714">
    <property type="term" value="F:transcription corepressor activity"/>
    <property type="evidence" value="ECO:0007669"/>
    <property type="project" value="InterPro"/>
</dbReference>
<keyword evidence="4" id="KW-1185">Reference proteome</keyword>
<gene>
    <name evidence="3" type="ORF">AKO1_013678</name>
</gene>
<dbReference type="SMART" id="SM01083">
    <property type="entry name" value="Cir_N"/>
    <property type="match status" value="1"/>
</dbReference>
<accession>A0AAW2YLJ6</accession>
<dbReference type="InterPro" id="IPR040014">
    <property type="entry name" value="CIR1"/>
</dbReference>
<evidence type="ECO:0000313" key="4">
    <source>
        <dbReference type="Proteomes" id="UP001431209"/>
    </source>
</evidence>
<dbReference type="PANTHER" id="PTHR13151">
    <property type="entry name" value="CBF1 INTERACTING COREPRESSOR CIR"/>
    <property type="match status" value="1"/>
</dbReference>
<dbReference type="InterPro" id="IPR041670">
    <property type="entry name" value="Znf-CCHC_6"/>
</dbReference>
<dbReference type="PANTHER" id="PTHR13151:SF2">
    <property type="entry name" value="COREPRESSOR INTERACTING WITH RBPJ 1"/>
    <property type="match status" value="1"/>
</dbReference>
<feature type="compositionally biased region" description="Basic and acidic residues" evidence="1">
    <location>
        <begin position="400"/>
        <end position="440"/>
    </location>
</feature>
<feature type="compositionally biased region" description="Basic residues" evidence="1">
    <location>
        <begin position="100"/>
        <end position="109"/>
    </location>
</feature>
<reference evidence="3 4" key="1">
    <citation type="submission" date="2024-03" db="EMBL/GenBank/DDBJ databases">
        <title>The Acrasis kona genome and developmental transcriptomes reveal deep origins of eukaryotic multicellular pathways.</title>
        <authorList>
            <person name="Sheikh S."/>
            <person name="Fu C.-J."/>
            <person name="Brown M.W."/>
            <person name="Baldauf S.L."/>
        </authorList>
    </citation>
    <scope>NUCLEOTIDE SEQUENCE [LARGE SCALE GENOMIC DNA]</scope>
    <source>
        <strain evidence="3 4">ATCC MYA-3509</strain>
    </source>
</reference>
<dbReference type="GO" id="GO:0005634">
    <property type="term" value="C:nucleus"/>
    <property type="evidence" value="ECO:0007669"/>
    <property type="project" value="TreeGrafter"/>
</dbReference>
<evidence type="ECO:0000313" key="3">
    <source>
        <dbReference type="EMBL" id="KAL0477853.1"/>
    </source>
</evidence>
<organism evidence="3 4">
    <name type="scientific">Acrasis kona</name>
    <dbReference type="NCBI Taxonomy" id="1008807"/>
    <lineage>
        <taxon>Eukaryota</taxon>
        <taxon>Discoba</taxon>
        <taxon>Heterolobosea</taxon>
        <taxon>Tetramitia</taxon>
        <taxon>Eutetramitia</taxon>
        <taxon>Acrasidae</taxon>
        <taxon>Acrasis</taxon>
    </lineage>
</organism>
<feature type="compositionally biased region" description="Basic and acidic residues" evidence="1">
    <location>
        <begin position="447"/>
        <end position="501"/>
    </location>
</feature>
<feature type="region of interest" description="Disordered" evidence="1">
    <location>
        <begin position="55"/>
        <end position="123"/>
    </location>
</feature>
<evidence type="ECO:0000256" key="1">
    <source>
        <dbReference type="SAM" id="MobiDB-lite"/>
    </source>
</evidence>